<name>A0A9P8G9A6_AURME</name>
<dbReference type="AlphaFoldDB" id="A0A9P8G9A6"/>
<proteinExistence type="predicted"/>
<reference evidence="2" key="2">
    <citation type="submission" date="2021-08" db="EMBL/GenBank/DDBJ databases">
        <authorList>
            <person name="Gostincar C."/>
            <person name="Sun X."/>
            <person name="Song Z."/>
            <person name="Gunde-Cimerman N."/>
        </authorList>
    </citation>
    <scope>NUCLEOTIDE SEQUENCE</scope>
    <source>
        <strain evidence="2">EXF-8016</strain>
    </source>
</reference>
<evidence type="ECO:0000313" key="3">
    <source>
        <dbReference type="Proteomes" id="UP000767238"/>
    </source>
</evidence>
<dbReference type="Proteomes" id="UP000767238">
    <property type="component" value="Unassembled WGS sequence"/>
</dbReference>
<accession>A0A9P8G9A6</accession>
<dbReference type="EMBL" id="JAHFYH010000082">
    <property type="protein sequence ID" value="KAH0214490.1"/>
    <property type="molecule type" value="Genomic_DNA"/>
</dbReference>
<organism evidence="2 3">
    <name type="scientific">Aureobasidium melanogenum</name>
    <name type="common">Aureobasidium pullulans var. melanogenum</name>
    <dbReference type="NCBI Taxonomy" id="46634"/>
    <lineage>
        <taxon>Eukaryota</taxon>
        <taxon>Fungi</taxon>
        <taxon>Dikarya</taxon>
        <taxon>Ascomycota</taxon>
        <taxon>Pezizomycotina</taxon>
        <taxon>Dothideomycetes</taxon>
        <taxon>Dothideomycetidae</taxon>
        <taxon>Dothideales</taxon>
        <taxon>Saccotheciaceae</taxon>
        <taxon>Aureobasidium</taxon>
    </lineage>
</organism>
<feature type="transmembrane region" description="Helical" evidence="1">
    <location>
        <begin position="51"/>
        <end position="69"/>
    </location>
</feature>
<gene>
    <name evidence="2" type="ORF">KCV03_g8419</name>
</gene>
<feature type="transmembrane region" description="Helical" evidence="1">
    <location>
        <begin position="21"/>
        <end position="39"/>
    </location>
</feature>
<keyword evidence="1" id="KW-0812">Transmembrane</keyword>
<keyword evidence="1" id="KW-1133">Transmembrane helix</keyword>
<sequence>MSTPSQPSTSPTLRQKLASNDFGLPIFLVLLLLAFDKWISSYELEFALKAWLWITNVGAIMVIVGMWGARAEKAKAKGAKQG</sequence>
<reference evidence="2" key="1">
    <citation type="journal article" date="2021" name="J Fungi (Basel)">
        <title>Virulence traits and population genomics of the black yeast Aureobasidium melanogenum.</title>
        <authorList>
            <person name="Cernosa A."/>
            <person name="Sun X."/>
            <person name="Gostincar C."/>
            <person name="Fang C."/>
            <person name="Gunde-Cimerman N."/>
            <person name="Song Z."/>
        </authorList>
    </citation>
    <scope>NUCLEOTIDE SEQUENCE</scope>
    <source>
        <strain evidence="2">EXF-8016</strain>
    </source>
</reference>
<keyword evidence="1" id="KW-0472">Membrane</keyword>
<feature type="non-terminal residue" evidence="2">
    <location>
        <position position="82"/>
    </location>
</feature>
<protein>
    <submittedName>
        <fullName evidence="2">Uncharacterized protein</fullName>
    </submittedName>
</protein>
<evidence type="ECO:0000313" key="2">
    <source>
        <dbReference type="EMBL" id="KAH0214490.1"/>
    </source>
</evidence>
<comment type="caution">
    <text evidence="2">The sequence shown here is derived from an EMBL/GenBank/DDBJ whole genome shotgun (WGS) entry which is preliminary data.</text>
</comment>
<evidence type="ECO:0000256" key="1">
    <source>
        <dbReference type="SAM" id="Phobius"/>
    </source>
</evidence>